<keyword evidence="2" id="KW-1185">Reference proteome</keyword>
<accession>A0ABV9I0J3</accession>
<reference evidence="2" key="1">
    <citation type="journal article" date="2019" name="Int. J. Syst. Evol. Microbiol.">
        <title>The Global Catalogue of Microorganisms (GCM) 10K type strain sequencing project: providing services to taxonomists for standard genome sequencing and annotation.</title>
        <authorList>
            <consortium name="The Broad Institute Genomics Platform"/>
            <consortium name="The Broad Institute Genome Sequencing Center for Infectious Disease"/>
            <person name="Wu L."/>
            <person name="Ma J."/>
        </authorList>
    </citation>
    <scope>NUCLEOTIDE SEQUENCE [LARGE SCALE GENOMIC DNA]</scope>
    <source>
        <strain evidence="2">YJ-61-S</strain>
    </source>
</reference>
<organism evidence="1 2">
    <name type="scientific">Dokdonia ponticola</name>
    <dbReference type="NCBI Taxonomy" id="2041041"/>
    <lineage>
        <taxon>Bacteria</taxon>
        <taxon>Pseudomonadati</taxon>
        <taxon>Bacteroidota</taxon>
        <taxon>Flavobacteriia</taxon>
        <taxon>Flavobacteriales</taxon>
        <taxon>Flavobacteriaceae</taxon>
        <taxon>Dokdonia</taxon>
    </lineage>
</organism>
<proteinExistence type="predicted"/>
<comment type="caution">
    <text evidence="1">The sequence shown here is derived from an EMBL/GenBank/DDBJ whole genome shotgun (WGS) entry which is preliminary data.</text>
</comment>
<protein>
    <submittedName>
        <fullName evidence="1">DUF4846 domain-containing protein</fullName>
    </submittedName>
</protein>
<dbReference type="Pfam" id="PF16138">
    <property type="entry name" value="DUF4846"/>
    <property type="match status" value="1"/>
</dbReference>
<sequence length="291" mass="33142">MKKKVVFVFFLVVGTLLFLNLSKEGKTIKGAVASYVAPPSSLIYKEGRTLKTRIKVPEGFERILPEEQTFAHYIQNYPLKEAGAEVINYDGESYIFQQGHVGVLEVPVPSNGLQQCADALIRIRSEYLWSTNRKEEIGFKFTSGHYCSWVNYAQGYRPKINGNDVTFSKIAVPNKSKENFYKYLNLIYMYAGTYSLSQELQKIPNLSDVNIGDLLIYPGFPGHVIMVGDIIENQEGERRFAFFQGNTPAQSVHIIKNVSDTSMNPWYDLEGRTSLETPIYTFSSFEMVRFK</sequence>
<dbReference type="RefSeq" id="WP_379981647.1">
    <property type="nucleotide sequence ID" value="NZ_JBHSFV010000013.1"/>
</dbReference>
<evidence type="ECO:0000313" key="1">
    <source>
        <dbReference type="EMBL" id="MFC4635936.1"/>
    </source>
</evidence>
<dbReference type="Proteomes" id="UP001596043">
    <property type="component" value="Unassembled WGS sequence"/>
</dbReference>
<name>A0ABV9I0J3_9FLAO</name>
<dbReference type="InterPro" id="IPR032315">
    <property type="entry name" value="DUF4846"/>
</dbReference>
<evidence type="ECO:0000313" key="2">
    <source>
        <dbReference type="Proteomes" id="UP001596043"/>
    </source>
</evidence>
<gene>
    <name evidence="1" type="ORF">ACFO3O_18640</name>
</gene>
<dbReference type="EMBL" id="JBHSFV010000013">
    <property type="protein sequence ID" value="MFC4635936.1"/>
    <property type="molecule type" value="Genomic_DNA"/>
</dbReference>